<protein>
    <submittedName>
        <fullName evidence="1">Uncharacterized protein</fullName>
    </submittedName>
</protein>
<evidence type="ECO:0000313" key="1">
    <source>
        <dbReference type="EMBL" id="KKL07244.1"/>
    </source>
</evidence>
<reference evidence="1" key="1">
    <citation type="journal article" date="2015" name="Nature">
        <title>Complex archaea that bridge the gap between prokaryotes and eukaryotes.</title>
        <authorList>
            <person name="Spang A."/>
            <person name="Saw J.H."/>
            <person name="Jorgensen S.L."/>
            <person name="Zaremba-Niedzwiedzka K."/>
            <person name="Martijn J."/>
            <person name="Lind A.E."/>
            <person name="van Eijk R."/>
            <person name="Schleper C."/>
            <person name="Guy L."/>
            <person name="Ettema T.J."/>
        </authorList>
    </citation>
    <scope>NUCLEOTIDE SEQUENCE</scope>
</reference>
<dbReference type="EMBL" id="LAZR01043366">
    <property type="protein sequence ID" value="KKL07244.1"/>
    <property type="molecule type" value="Genomic_DNA"/>
</dbReference>
<organism evidence="1">
    <name type="scientific">marine sediment metagenome</name>
    <dbReference type="NCBI Taxonomy" id="412755"/>
    <lineage>
        <taxon>unclassified sequences</taxon>
        <taxon>metagenomes</taxon>
        <taxon>ecological metagenomes</taxon>
    </lineage>
</organism>
<gene>
    <name evidence="1" type="ORF">LCGC14_2587960</name>
</gene>
<sequence>MTTTLNTYLESLKGKNVWVSLKRGKKFMPKTQYIFSSIKTAKGITTLCFKDGNNILIWEDKMVKVFECTDYRTESFKEII</sequence>
<dbReference type="AlphaFoldDB" id="A0A0F9ACG5"/>
<accession>A0A0F9ACG5</accession>
<name>A0A0F9ACG5_9ZZZZ</name>
<proteinExistence type="predicted"/>
<comment type="caution">
    <text evidence="1">The sequence shown here is derived from an EMBL/GenBank/DDBJ whole genome shotgun (WGS) entry which is preliminary data.</text>
</comment>